<proteinExistence type="inferred from homology"/>
<evidence type="ECO:0000256" key="6">
    <source>
        <dbReference type="ARBA" id="ARBA00023136"/>
    </source>
</evidence>
<evidence type="ECO:0000256" key="2">
    <source>
        <dbReference type="ARBA" id="ARBA00006679"/>
    </source>
</evidence>
<dbReference type="InterPro" id="IPR051907">
    <property type="entry name" value="DoxX-like_oxidoreductase"/>
</dbReference>
<keyword evidence="6 7" id="KW-0472">Membrane</keyword>
<evidence type="ECO:0000313" key="9">
    <source>
        <dbReference type="Proteomes" id="UP000198749"/>
    </source>
</evidence>
<protein>
    <submittedName>
        <fullName evidence="8">Putative oxidoreductase</fullName>
    </submittedName>
</protein>
<name>A0A1H9KKQ9_9GAMM</name>
<dbReference type="RefSeq" id="WP_091360855.1">
    <property type="nucleotide sequence ID" value="NZ_AP025284.1"/>
</dbReference>
<feature type="transmembrane region" description="Helical" evidence="7">
    <location>
        <begin position="48"/>
        <end position="69"/>
    </location>
</feature>
<keyword evidence="3" id="KW-1003">Cell membrane</keyword>
<reference evidence="9" key="1">
    <citation type="submission" date="2016-10" db="EMBL/GenBank/DDBJ databases">
        <authorList>
            <person name="Varghese N."/>
            <person name="Submissions S."/>
        </authorList>
    </citation>
    <scope>NUCLEOTIDE SEQUENCE [LARGE SCALE GENOMIC DNA]</scope>
    <source>
        <strain evidence="9">DSM 18887</strain>
    </source>
</reference>
<dbReference type="PANTHER" id="PTHR33452:SF1">
    <property type="entry name" value="INNER MEMBRANE PROTEIN YPHA-RELATED"/>
    <property type="match status" value="1"/>
</dbReference>
<evidence type="ECO:0000313" key="8">
    <source>
        <dbReference type="EMBL" id="SEQ99692.1"/>
    </source>
</evidence>
<dbReference type="PANTHER" id="PTHR33452">
    <property type="entry name" value="OXIDOREDUCTASE CATD-RELATED"/>
    <property type="match status" value="1"/>
</dbReference>
<feature type="transmembrane region" description="Helical" evidence="7">
    <location>
        <begin position="102"/>
        <end position="119"/>
    </location>
</feature>
<organism evidence="8 9">
    <name type="scientific">Amphritea atlantica</name>
    <dbReference type="NCBI Taxonomy" id="355243"/>
    <lineage>
        <taxon>Bacteria</taxon>
        <taxon>Pseudomonadati</taxon>
        <taxon>Pseudomonadota</taxon>
        <taxon>Gammaproteobacteria</taxon>
        <taxon>Oceanospirillales</taxon>
        <taxon>Oceanospirillaceae</taxon>
        <taxon>Amphritea</taxon>
    </lineage>
</organism>
<dbReference type="OrthoDB" id="5382961at2"/>
<gene>
    <name evidence="8" type="ORF">SAMN03080615_03556</name>
</gene>
<evidence type="ECO:0000256" key="4">
    <source>
        <dbReference type="ARBA" id="ARBA00022692"/>
    </source>
</evidence>
<comment type="subcellular location">
    <subcellularLocation>
        <location evidence="1">Cell membrane</location>
        <topology evidence="1">Multi-pass membrane protein</topology>
    </subcellularLocation>
</comment>
<dbReference type="GO" id="GO:0005886">
    <property type="term" value="C:plasma membrane"/>
    <property type="evidence" value="ECO:0007669"/>
    <property type="project" value="UniProtKB-SubCell"/>
</dbReference>
<keyword evidence="9" id="KW-1185">Reference proteome</keyword>
<sequence>MNTSPAYAATLLRLALGSMYLAHGLLKLLVFTPEGTAGFFSSLGLPGFFGPVTMALEIAGGTALILGVYARYVAAALIPVLLGAVILVHGANGWGFGNKGGGWEYPVFLIAASVVQFLLGDGRYALKSQVAKSAAA</sequence>
<evidence type="ECO:0000256" key="5">
    <source>
        <dbReference type="ARBA" id="ARBA00022989"/>
    </source>
</evidence>
<dbReference type="InterPro" id="IPR032808">
    <property type="entry name" value="DoxX"/>
</dbReference>
<dbReference type="AlphaFoldDB" id="A0A1H9KKQ9"/>
<dbReference type="EMBL" id="FOGB01000013">
    <property type="protein sequence ID" value="SEQ99692.1"/>
    <property type="molecule type" value="Genomic_DNA"/>
</dbReference>
<dbReference type="Proteomes" id="UP000198749">
    <property type="component" value="Unassembled WGS sequence"/>
</dbReference>
<dbReference type="STRING" id="355243.SAMN03080615_03556"/>
<comment type="similarity">
    <text evidence="2">Belongs to the DoxX family.</text>
</comment>
<accession>A0A1H9KKQ9</accession>
<keyword evidence="5 7" id="KW-1133">Transmembrane helix</keyword>
<evidence type="ECO:0000256" key="3">
    <source>
        <dbReference type="ARBA" id="ARBA00022475"/>
    </source>
</evidence>
<evidence type="ECO:0000256" key="7">
    <source>
        <dbReference type="SAM" id="Phobius"/>
    </source>
</evidence>
<feature type="transmembrane region" description="Helical" evidence="7">
    <location>
        <begin position="76"/>
        <end position="96"/>
    </location>
</feature>
<dbReference type="Pfam" id="PF07681">
    <property type="entry name" value="DoxX"/>
    <property type="match status" value="1"/>
</dbReference>
<keyword evidence="4 7" id="KW-0812">Transmembrane</keyword>
<evidence type="ECO:0000256" key="1">
    <source>
        <dbReference type="ARBA" id="ARBA00004651"/>
    </source>
</evidence>